<dbReference type="KEGG" id="psoj:PHYSODRAFT_342821"/>
<dbReference type="InterPro" id="IPR013083">
    <property type="entry name" value="Znf_RING/FYVE/PHD"/>
</dbReference>
<dbReference type="EMBL" id="JH159171">
    <property type="protein sequence ID" value="EGZ04974.1"/>
    <property type="molecule type" value="Genomic_DNA"/>
</dbReference>
<dbReference type="CDD" id="cd15489">
    <property type="entry name" value="PHD_SF"/>
    <property type="match status" value="1"/>
</dbReference>
<dbReference type="Proteomes" id="UP000002640">
    <property type="component" value="Unassembled WGS sequence"/>
</dbReference>
<feature type="compositionally biased region" description="Basic and acidic residues" evidence="3">
    <location>
        <begin position="510"/>
        <end position="519"/>
    </location>
</feature>
<reference evidence="5 6" key="1">
    <citation type="journal article" date="2006" name="Science">
        <title>Phytophthora genome sequences uncover evolutionary origins and mechanisms of pathogenesis.</title>
        <authorList>
            <person name="Tyler B.M."/>
            <person name="Tripathy S."/>
            <person name="Zhang X."/>
            <person name="Dehal P."/>
            <person name="Jiang R.H."/>
            <person name="Aerts A."/>
            <person name="Arredondo F.D."/>
            <person name="Baxter L."/>
            <person name="Bensasson D."/>
            <person name="Beynon J.L."/>
            <person name="Chapman J."/>
            <person name="Damasceno C.M."/>
            <person name="Dorrance A.E."/>
            <person name="Dou D."/>
            <person name="Dickerman A.W."/>
            <person name="Dubchak I.L."/>
            <person name="Garbelotto M."/>
            <person name="Gijzen M."/>
            <person name="Gordon S.G."/>
            <person name="Govers F."/>
            <person name="Grunwald N.J."/>
            <person name="Huang W."/>
            <person name="Ivors K.L."/>
            <person name="Jones R.W."/>
            <person name="Kamoun S."/>
            <person name="Krampis K."/>
            <person name="Lamour K.H."/>
            <person name="Lee M.K."/>
            <person name="McDonald W.H."/>
            <person name="Medina M."/>
            <person name="Meijer H.J."/>
            <person name="Nordberg E.K."/>
            <person name="Maclean D.J."/>
            <person name="Ospina-Giraldo M.D."/>
            <person name="Morris P.F."/>
            <person name="Phuntumart V."/>
            <person name="Putnam N.H."/>
            <person name="Rash S."/>
            <person name="Rose J.K."/>
            <person name="Sakihama Y."/>
            <person name="Salamov A.A."/>
            <person name="Savidor A."/>
            <person name="Scheuring C.F."/>
            <person name="Smith B.M."/>
            <person name="Sobral B.W."/>
            <person name="Terry A."/>
            <person name="Torto-Alalibo T.A."/>
            <person name="Win J."/>
            <person name="Xu Z."/>
            <person name="Zhang H."/>
            <person name="Grigoriev I.V."/>
            <person name="Rokhsar D.S."/>
            <person name="Boore J.L."/>
        </authorList>
    </citation>
    <scope>NUCLEOTIDE SEQUENCE [LARGE SCALE GENOMIC DNA]</scope>
    <source>
        <strain evidence="5 6">P6497</strain>
    </source>
</reference>
<name>G5AHQ3_PHYSP</name>
<sequence length="915" mass="100302">MTSETQETQQQQTPFDAKSVAMKSSADGVSSRTSRPRAAAAAANAEMAKQVKGEETPLSVVFAKAASDAAASKPPQQRAPADHAAKTQDVAMLPDDADDVAIMKEEQPPAEEGRRRPSRAAAAAANAGMARQGKEEEGSLGMLLASAQVRPMEQEQEVVESKPTRPRVAATTAGSKKVAQDTLELASAEQQPQRGKKRRQAPVFEAAPIITDLPPLPFTTPSPELKLKNKSKNKNKHAAATTKTKAKQSVEEEAGDDARHCEFCRKAANVCVLMHCHACRRVYHVKCFWHAFKPYVDAKVSILDQLKRLQLEAPERRGNIFRCASCRAAFVDFCESGGYLWECDCPTCAQPEKAIYYRQRKLVQMMNDMELEKQRKKDQKDKTKKSGAAKPPTSTPSRSNSTSRSQRTRRGSAALDDGVLNARTTKPSTSRSVPPEGLDVKKEGDNNAEGRDVKKGEDTNAGPVDGINGKKDAVKAGSEAKAVPMDVDAGADTQPGSGEPGSAEPGSAEKTTHGPEMEQHVSTVAERQQESHPAEAATQHQETKTQPELQQLAQYAAAVKKEQAELQANQELVPPRKQEEQSVKVKYEPIGEPEQPDMKGDELVGAVRVHHETKTERWCFPIVCSRTTSLRVSGMMKLGTCKWSLKKRAVIQCACCDKLFGYPEFVHHTDSSLVKDAKCATEDPMPYLFVEHRDTTLHTPLDDFLPALRSWAGRQSANNPPTNSRRGHAVRQEAAAAVAIPTMNMTNPEAAAEALQAKVSRLRALALFKRPKPRSDKTSTAARLWCLSPKYVMNMSNGSLVDRVVRSNTSVPDHSFPRKSGWMAFNWTVTLSRQVTCTCCEKSYTFESFVEHAGISLIELKQKSRQVLYVVERTDESALVPYNSFATDLETVAKANGLDSILDELHPPPPSPRPI</sequence>
<proteinExistence type="predicted"/>
<evidence type="ECO:0000256" key="3">
    <source>
        <dbReference type="SAM" id="MobiDB-lite"/>
    </source>
</evidence>
<feature type="domain" description="Tify" evidence="4">
    <location>
        <begin position="830"/>
        <end position="856"/>
    </location>
</feature>
<dbReference type="GeneID" id="20648399"/>
<feature type="compositionally biased region" description="Basic and acidic residues" evidence="3">
    <location>
        <begin position="104"/>
        <end position="115"/>
    </location>
</feature>
<feature type="region of interest" description="Disordered" evidence="3">
    <location>
        <begin position="1"/>
        <end position="54"/>
    </location>
</feature>
<feature type="compositionally biased region" description="Polar residues" evidence="3">
    <location>
        <begin position="538"/>
        <end position="547"/>
    </location>
</feature>
<feature type="compositionally biased region" description="Basic and acidic residues" evidence="3">
    <location>
        <begin position="438"/>
        <end position="458"/>
    </location>
</feature>
<keyword evidence="6" id="KW-1185">Reference proteome</keyword>
<feature type="compositionally biased region" description="Low complexity" evidence="3">
    <location>
        <begin position="38"/>
        <end position="48"/>
    </location>
</feature>
<feature type="region of interest" description="Disordered" evidence="3">
    <location>
        <begin position="104"/>
        <end position="137"/>
    </location>
</feature>
<dbReference type="AlphaFoldDB" id="G5AHQ3"/>
<evidence type="ECO:0000313" key="5">
    <source>
        <dbReference type="EMBL" id="EGZ04974.1"/>
    </source>
</evidence>
<gene>
    <name evidence="5" type="ORF">PHYSODRAFT_342821</name>
</gene>
<feature type="compositionally biased region" description="Low complexity" evidence="3">
    <location>
        <begin position="119"/>
        <end position="131"/>
    </location>
</feature>
<feature type="region of interest" description="Disordered" evidence="3">
    <location>
        <begin position="149"/>
        <end position="251"/>
    </location>
</feature>
<dbReference type="RefSeq" id="XP_009539604.1">
    <property type="nucleotide sequence ID" value="XM_009541309.1"/>
</dbReference>
<feature type="region of interest" description="Disordered" evidence="3">
    <location>
        <begin position="66"/>
        <end position="88"/>
    </location>
</feature>
<evidence type="ECO:0000256" key="1">
    <source>
        <dbReference type="ARBA" id="ARBA00004123"/>
    </source>
</evidence>
<dbReference type="InParanoid" id="G5AHQ3"/>
<evidence type="ECO:0000256" key="2">
    <source>
        <dbReference type="ARBA" id="ARBA00023242"/>
    </source>
</evidence>
<feature type="compositionally biased region" description="Polar residues" evidence="3">
    <location>
        <begin position="422"/>
        <end position="432"/>
    </location>
</feature>
<feature type="compositionally biased region" description="Basic and acidic residues" evidence="3">
    <location>
        <begin position="372"/>
        <end position="381"/>
    </location>
</feature>
<feature type="compositionally biased region" description="Low complexity" evidence="3">
    <location>
        <begin position="1"/>
        <end position="13"/>
    </location>
</feature>
<comment type="subcellular location">
    <subcellularLocation>
        <location evidence="1">Nucleus</location>
    </subcellularLocation>
</comment>
<organism evidence="5 6">
    <name type="scientific">Phytophthora sojae (strain P6497)</name>
    <name type="common">Soybean stem and root rot agent</name>
    <name type="synonym">Phytophthora megasperma f. sp. glycines</name>
    <dbReference type="NCBI Taxonomy" id="1094619"/>
    <lineage>
        <taxon>Eukaryota</taxon>
        <taxon>Sar</taxon>
        <taxon>Stramenopiles</taxon>
        <taxon>Oomycota</taxon>
        <taxon>Peronosporomycetes</taxon>
        <taxon>Peronosporales</taxon>
        <taxon>Peronosporaceae</taxon>
        <taxon>Phytophthora</taxon>
    </lineage>
</organism>
<feature type="compositionally biased region" description="Low complexity" evidence="3">
    <location>
        <begin position="391"/>
        <end position="405"/>
    </location>
</feature>
<protein>
    <recommendedName>
        <fullName evidence="4">Tify domain-containing protein</fullName>
    </recommendedName>
</protein>
<feature type="compositionally biased region" description="Basic residues" evidence="3">
    <location>
        <begin position="228"/>
        <end position="237"/>
    </location>
</feature>
<dbReference type="Gene3D" id="3.30.40.10">
    <property type="entry name" value="Zinc/RING finger domain, C3HC4 (zinc finger)"/>
    <property type="match status" value="1"/>
</dbReference>
<keyword evidence="2" id="KW-0539">Nucleus</keyword>
<dbReference type="GO" id="GO:0005634">
    <property type="term" value="C:nucleus"/>
    <property type="evidence" value="ECO:0007669"/>
    <property type="project" value="UniProtKB-SubCell"/>
</dbReference>
<accession>G5AHQ3</accession>
<dbReference type="InterPro" id="IPR032308">
    <property type="entry name" value="TDBD"/>
</dbReference>
<evidence type="ECO:0000259" key="4">
    <source>
        <dbReference type="Pfam" id="PF16135"/>
    </source>
</evidence>
<evidence type="ECO:0000313" key="6">
    <source>
        <dbReference type="Proteomes" id="UP000002640"/>
    </source>
</evidence>
<dbReference type="Pfam" id="PF16135">
    <property type="entry name" value="TDBD"/>
    <property type="match status" value="1"/>
</dbReference>
<feature type="region of interest" description="Disordered" evidence="3">
    <location>
        <begin position="372"/>
        <end position="547"/>
    </location>
</feature>
<feature type="compositionally biased region" description="Low complexity" evidence="3">
    <location>
        <begin position="495"/>
        <end position="509"/>
    </location>
</feature>